<dbReference type="PROSITE" id="PS50089">
    <property type="entry name" value="ZF_RING_2"/>
    <property type="match status" value="1"/>
</dbReference>
<proteinExistence type="predicted"/>
<feature type="domain" description="RING-type" evidence="2">
    <location>
        <begin position="16"/>
        <end position="57"/>
    </location>
</feature>
<reference evidence="3" key="1">
    <citation type="journal article" date="2020" name="Nature">
        <title>Giant virus diversity and host interactions through global metagenomics.</title>
        <authorList>
            <person name="Schulz F."/>
            <person name="Roux S."/>
            <person name="Paez-Espino D."/>
            <person name="Jungbluth S."/>
            <person name="Walsh D.A."/>
            <person name="Denef V.J."/>
            <person name="McMahon K.D."/>
            <person name="Konstantinidis K.T."/>
            <person name="Eloe-Fadrosh E.A."/>
            <person name="Kyrpides N.C."/>
            <person name="Woyke T."/>
        </authorList>
    </citation>
    <scope>NUCLEOTIDE SEQUENCE</scope>
    <source>
        <strain evidence="3">GVMAG-M-3300009422-16</strain>
    </source>
</reference>
<evidence type="ECO:0000256" key="1">
    <source>
        <dbReference type="SAM" id="Phobius"/>
    </source>
</evidence>
<accession>A0A6C0B2Q8</accession>
<sequence length="136" mass="15726">MSTDLKYSNAPITDECVICLEQLILHSPDLWQCEQCRVKIHNTCINNLAFQACPCCRKEFVNTNQMVVTMRPVYNTTEPGQMNFYIYNEIFKEIFYKGSIFMVICLISVMATIGCVFFILPVFAHAEEIYNITTIK</sequence>
<protein>
    <recommendedName>
        <fullName evidence="2">RING-type domain-containing protein</fullName>
    </recommendedName>
</protein>
<keyword evidence="1" id="KW-0472">Membrane</keyword>
<feature type="transmembrane region" description="Helical" evidence="1">
    <location>
        <begin position="100"/>
        <end position="124"/>
    </location>
</feature>
<keyword evidence="1" id="KW-0812">Transmembrane</keyword>
<dbReference type="InterPro" id="IPR001841">
    <property type="entry name" value="Znf_RING"/>
</dbReference>
<evidence type="ECO:0000259" key="2">
    <source>
        <dbReference type="PROSITE" id="PS50089"/>
    </source>
</evidence>
<evidence type="ECO:0000313" key="3">
    <source>
        <dbReference type="EMBL" id="QHS86515.1"/>
    </source>
</evidence>
<dbReference type="EMBL" id="MN739058">
    <property type="protein sequence ID" value="QHS86515.1"/>
    <property type="molecule type" value="Genomic_DNA"/>
</dbReference>
<name>A0A6C0B2Q8_9ZZZZ</name>
<keyword evidence="1" id="KW-1133">Transmembrane helix</keyword>
<dbReference type="AlphaFoldDB" id="A0A6C0B2Q8"/>
<organism evidence="3">
    <name type="scientific">viral metagenome</name>
    <dbReference type="NCBI Taxonomy" id="1070528"/>
    <lineage>
        <taxon>unclassified sequences</taxon>
        <taxon>metagenomes</taxon>
        <taxon>organismal metagenomes</taxon>
    </lineage>
</organism>